<dbReference type="PANTHER" id="PTHR23517:SF2">
    <property type="entry name" value="MULTIDRUG RESISTANCE PROTEIN MDTH"/>
    <property type="match status" value="1"/>
</dbReference>
<evidence type="ECO:0000256" key="1">
    <source>
        <dbReference type="ARBA" id="ARBA00004651"/>
    </source>
</evidence>
<dbReference type="SUPFAM" id="SSF103473">
    <property type="entry name" value="MFS general substrate transporter"/>
    <property type="match status" value="1"/>
</dbReference>
<feature type="transmembrane region" description="Helical" evidence="8">
    <location>
        <begin position="396"/>
        <end position="416"/>
    </location>
</feature>
<dbReference type="Pfam" id="PF07690">
    <property type="entry name" value="MFS_1"/>
    <property type="match status" value="1"/>
</dbReference>
<accession>A0A1H4IT79</accession>
<keyword evidence="5 8" id="KW-1133">Transmembrane helix</keyword>
<evidence type="ECO:0000256" key="7">
    <source>
        <dbReference type="SAM" id="MobiDB-lite"/>
    </source>
</evidence>
<keyword evidence="10" id="KW-1185">Reference proteome</keyword>
<dbReference type="InterPro" id="IPR036259">
    <property type="entry name" value="MFS_trans_sf"/>
</dbReference>
<reference evidence="10" key="1">
    <citation type="submission" date="2016-10" db="EMBL/GenBank/DDBJ databases">
        <authorList>
            <person name="Varghese N."/>
            <person name="Submissions S."/>
        </authorList>
    </citation>
    <scope>NUCLEOTIDE SEQUENCE [LARGE SCALE GENOMIC DNA]</scope>
    <source>
        <strain evidence="10">DSM 16089</strain>
    </source>
</reference>
<feature type="transmembrane region" description="Helical" evidence="8">
    <location>
        <begin position="44"/>
        <end position="67"/>
    </location>
</feature>
<evidence type="ECO:0000256" key="5">
    <source>
        <dbReference type="ARBA" id="ARBA00022989"/>
    </source>
</evidence>
<keyword evidence="3" id="KW-1003">Cell membrane</keyword>
<dbReference type="GO" id="GO:0022857">
    <property type="term" value="F:transmembrane transporter activity"/>
    <property type="evidence" value="ECO:0007669"/>
    <property type="project" value="InterPro"/>
</dbReference>
<dbReference type="PANTHER" id="PTHR23517">
    <property type="entry name" value="RESISTANCE PROTEIN MDTM, PUTATIVE-RELATED-RELATED"/>
    <property type="match status" value="1"/>
</dbReference>
<keyword evidence="4 8" id="KW-0812">Transmembrane</keyword>
<evidence type="ECO:0000256" key="4">
    <source>
        <dbReference type="ARBA" id="ARBA00022692"/>
    </source>
</evidence>
<name>A0A1H4IT79_9MICO</name>
<evidence type="ECO:0000256" key="8">
    <source>
        <dbReference type="SAM" id="Phobius"/>
    </source>
</evidence>
<dbReference type="GO" id="GO:0005886">
    <property type="term" value="C:plasma membrane"/>
    <property type="evidence" value="ECO:0007669"/>
    <property type="project" value="UniProtKB-SubCell"/>
</dbReference>
<feature type="transmembrane region" description="Helical" evidence="8">
    <location>
        <begin position="266"/>
        <end position="291"/>
    </location>
</feature>
<feature type="region of interest" description="Disordered" evidence="7">
    <location>
        <begin position="1"/>
        <end position="22"/>
    </location>
</feature>
<feature type="transmembrane region" description="Helical" evidence="8">
    <location>
        <begin position="79"/>
        <end position="100"/>
    </location>
</feature>
<keyword evidence="2" id="KW-0813">Transport</keyword>
<dbReference type="Gene3D" id="1.20.1250.20">
    <property type="entry name" value="MFS general substrate transporter like domains"/>
    <property type="match status" value="1"/>
</dbReference>
<feature type="transmembrane region" description="Helical" evidence="8">
    <location>
        <begin position="120"/>
        <end position="142"/>
    </location>
</feature>
<keyword evidence="6 8" id="KW-0472">Membrane</keyword>
<gene>
    <name evidence="9" type="ORF">SAMN04489807_0261</name>
</gene>
<proteinExistence type="predicted"/>
<evidence type="ECO:0000313" key="9">
    <source>
        <dbReference type="EMBL" id="SEB37331.1"/>
    </source>
</evidence>
<sequence length="461" mass="47885">MSSSHPDPGSDRSGVDAPETEDRPARTHFFARLSAGMSDPVLRALVTATVVSRVGRGVFLAVTVLFFTQVIGLSPAQAAVVLAVSSGCGVVASFLGGWLADRWSARRLAFGFELTGGLLLAAYAFVGDFVSALILASLSGFFDSLGHSSRSAIIARGFAPDKRVHARAVLRTVTNLAIAAGSGVAAIALVLGTAEAYRFVIAGAGLLCALGSLPLLRLTSAVDAPARRRVSSLRTKTGSIDLVAAEEASAERRDWNRRSPWRDPRYLLLSVLSAVFGMQFGVAELGVPLWITEHTTAPEATFAVLLIVNTTLVVLFQVRASRGTHDVRVAGRVTMVAGWLMVAACLIYALAAGLPTWAAIAILVAGMVTHTFAEILSQAGAWGLSFELADPVRAGAYQGVFGMGFSLGALASPIVVNATALTFGFGGWAMLAGIFLAAAVGIWLIARRAAASAPPSAPAPA</sequence>
<feature type="transmembrane region" description="Helical" evidence="8">
    <location>
        <begin position="428"/>
        <end position="446"/>
    </location>
</feature>
<dbReference type="InterPro" id="IPR050171">
    <property type="entry name" value="MFS_Transporters"/>
</dbReference>
<feature type="transmembrane region" description="Helical" evidence="8">
    <location>
        <begin position="197"/>
        <end position="219"/>
    </location>
</feature>
<evidence type="ECO:0000256" key="2">
    <source>
        <dbReference type="ARBA" id="ARBA00022448"/>
    </source>
</evidence>
<feature type="transmembrane region" description="Helical" evidence="8">
    <location>
        <begin position="172"/>
        <end position="191"/>
    </location>
</feature>
<feature type="transmembrane region" description="Helical" evidence="8">
    <location>
        <begin position="330"/>
        <end position="351"/>
    </location>
</feature>
<evidence type="ECO:0000256" key="6">
    <source>
        <dbReference type="ARBA" id="ARBA00023136"/>
    </source>
</evidence>
<protein>
    <submittedName>
        <fullName evidence="9">Predicted arabinose efflux permease, MFS family</fullName>
    </submittedName>
</protein>
<dbReference type="RefSeq" id="WP_245647454.1">
    <property type="nucleotide sequence ID" value="NZ_FNSQ01000005.1"/>
</dbReference>
<dbReference type="InterPro" id="IPR011701">
    <property type="entry name" value="MFS"/>
</dbReference>
<comment type="subcellular location">
    <subcellularLocation>
        <location evidence="1">Cell membrane</location>
        <topology evidence="1">Multi-pass membrane protein</topology>
    </subcellularLocation>
</comment>
<organism evidence="9 10">
    <name type="scientific">Microbacterium hydrocarbonoxydans</name>
    <dbReference type="NCBI Taxonomy" id="273678"/>
    <lineage>
        <taxon>Bacteria</taxon>
        <taxon>Bacillati</taxon>
        <taxon>Actinomycetota</taxon>
        <taxon>Actinomycetes</taxon>
        <taxon>Micrococcales</taxon>
        <taxon>Microbacteriaceae</taxon>
        <taxon>Microbacterium</taxon>
    </lineage>
</organism>
<dbReference type="Proteomes" id="UP000183750">
    <property type="component" value="Unassembled WGS sequence"/>
</dbReference>
<dbReference type="EMBL" id="FNSQ01000005">
    <property type="protein sequence ID" value="SEB37331.1"/>
    <property type="molecule type" value="Genomic_DNA"/>
</dbReference>
<dbReference type="AlphaFoldDB" id="A0A1H4IT79"/>
<feature type="compositionally biased region" description="Basic and acidic residues" evidence="7">
    <location>
        <begin position="8"/>
        <end position="22"/>
    </location>
</feature>
<evidence type="ECO:0000313" key="10">
    <source>
        <dbReference type="Proteomes" id="UP000183750"/>
    </source>
</evidence>
<feature type="transmembrane region" description="Helical" evidence="8">
    <location>
        <begin position="297"/>
        <end position="318"/>
    </location>
</feature>
<evidence type="ECO:0000256" key="3">
    <source>
        <dbReference type="ARBA" id="ARBA00022475"/>
    </source>
</evidence>